<feature type="domain" description="Cell wall-active antibiotics response LiaF-like C-terminal" evidence="2">
    <location>
        <begin position="125"/>
        <end position="236"/>
    </location>
</feature>
<dbReference type="GO" id="GO:0016020">
    <property type="term" value="C:membrane"/>
    <property type="evidence" value="ECO:0007669"/>
    <property type="project" value="InterPro"/>
</dbReference>
<dbReference type="STRING" id="157838.AN964_15595"/>
<dbReference type="RefSeq" id="WP_055740572.1">
    <property type="nucleotide sequence ID" value="NZ_JAAIWL010000042.1"/>
</dbReference>
<dbReference type="Pfam" id="PF09922">
    <property type="entry name" value="LiaF-like_C"/>
    <property type="match status" value="1"/>
</dbReference>
<comment type="caution">
    <text evidence="3">The sequence shown here is derived from an EMBL/GenBank/DDBJ whole genome shotgun (WGS) entry which is preliminary data.</text>
</comment>
<feature type="transmembrane region" description="Helical" evidence="1">
    <location>
        <begin position="12"/>
        <end position="43"/>
    </location>
</feature>
<sequence length="239" mass="27120">MRKLFEHTSLSWIFIVAVIGILFEISFRSDSLFTLAVAAILIYYGKKKGKSTLGMICFIIGISIASIIVISTFFFKFILLCLLIFYLFNYRKKKKLSKTIKVETIEPSADRKMYRKQPLITNKLLGSQKVINHVYEWDDINIQTGIGDTVIDLSMTMLPLGESVIIIRGIVGNIQLLIPYDVGYSINHSSLTGSLKLFGKEEKLLNQNVICYSDNYYDASRKVKIITSISIGDIEVKHI</sequence>
<dbReference type="OrthoDB" id="2351415at2"/>
<dbReference type="PATRIC" id="fig|157838.3.peg.3448"/>
<proteinExistence type="predicted"/>
<dbReference type="AlphaFoldDB" id="A0A0Q3X0G8"/>
<accession>A0A0Q3X0G8</accession>
<dbReference type="InterPro" id="IPR024425">
    <property type="entry name" value="LiaF-like_C"/>
</dbReference>
<keyword evidence="4" id="KW-1185">Reference proteome</keyword>
<evidence type="ECO:0000313" key="3">
    <source>
        <dbReference type="EMBL" id="KQL54791.1"/>
    </source>
</evidence>
<feature type="transmembrane region" description="Helical" evidence="1">
    <location>
        <begin position="55"/>
        <end position="88"/>
    </location>
</feature>
<keyword evidence="1" id="KW-0812">Transmembrane</keyword>
<protein>
    <recommendedName>
        <fullName evidence="2">Cell wall-active antibiotics response LiaF-like C-terminal domain-containing protein</fullName>
    </recommendedName>
</protein>
<dbReference type="EMBL" id="LJJC01000004">
    <property type="protein sequence ID" value="KQL54791.1"/>
    <property type="molecule type" value="Genomic_DNA"/>
</dbReference>
<keyword evidence="1" id="KW-0472">Membrane</keyword>
<organism evidence="3 4">
    <name type="scientific">Heyndrickxia shackletonii</name>
    <dbReference type="NCBI Taxonomy" id="157838"/>
    <lineage>
        <taxon>Bacteria</taxon>
        <taxon>Bacillati</taxon>
        <taxon>Bacillota</taxon>
        <taxon>Bacilli</taxon>
        <taxon>Bacillales</taxon>
        <taxon>Bacillaceae</taxon>
        <taxon>Heyndrickxia</taxon>
    </lineage>
</organism>
<evidence type="ECO:0000256" key="1">
    <source>
        <dbReference type="SAM" id="Phobius"/>
    </source>
</evidence>
<dbReference type="InterPro" id="IPR016975">
    <property type="entry name" value="Cell_wall_LiaF"/>
</dbReference>
<dbReference type="PIRSF" id="PIRSF031509">
    <property type="entry name" value="Cell_wall_LiaF/YvqF"/>
    <property type="match status" value="1"/>
</dbReference>
<dbReference type="InterPro" id="IPR047793">
    <property type="entry name" value="LiaF_C"/>
</dbReference>
<name>A0A0Q3X0G8_9BACI</name>
<gene>
    <name evidence="3" type="ORF">AN964_15595</name>
</gene>
<evidence type="ECO:0000259" key="2">
    <source>
        <dbReference type="Pfam" id="PF09922"/>
    </source>
</evidence>
<keyword evidence="1" id="KW-1133">Transmembrane helix</keyword>
<dbReference type="Proteomes" id="UP000051888">
    <property type="component" value="Unassembled WGS sequence"/>
</dbReference>
<evidence type="ECO:0000313" key="4">
    <source>
        <dbReference type="Proteomes" id="UP000051888"/>
    </source>
</evidence>
<reference evidence="3 4" key="1">
    <citation type="submission" date="2015-09" db="EMBL/GenBank/DDBJ databases">
        <title>Genome sequencing project for genomic taxonomy and phylogenomics of Bacillus-like bacteria.</title>
        <authorList>
            <person name="Liu B."/>
            <person name="Wang J."/>
            <person name="Zhu Y."/>
            <person name="Liu G."/>
            <person name="Chen Q."/>
            <person name="Chen Z."/>
            <person name="Lan J."/>
            <person name="Che J."/>
            <person name="Ge C."/>
            <person name="Shi H."/>
            <person name="Pan Z."/>
            <person name="Liu X."/>
        </authorList>
    </citation>
    <scope>NUCLEOTIDE SEQUENCE [LARGE SCALE GENOMIC DNA]</scope>
    <source>
        <strain evidence="3 4">LMG 18435</strain>
    </source>
</reference>
<dbReference type="NCBIfam" id="NF040535">
    <property type="entry name" value="LiaF_C_term"/>
    <property type="match status" value="1"/>
</dbReference>